<comment type="caution">
    <text evidence="2">The sequence shown here is derived from an EMBL/GenBank/DDBJ whole genome shotgun (WGS) entry which is preliminary data.</text>
</comment>
<dbReference type="EMBL" id="BJYY01000013">
    <property type="protein sequence ID" value="GEO34349.1"/>
    <property type="molecule type" value="Genomic_DNA"/>
</dbReference>
<sequence length="416" mass="45709">MPQHPGRHLGGRPRPHHARRRRPAMTYGEVNNDVRAAVADLFGYRRITYYLGASSNGAAPAWGSPEQARTSADLVQRYRAVVWKYAHRVVQTANPPGASAPVWNLPLRLAALMDENAPRAELLPGERGANLDELATRQPVELVEIWRRAAAAAVIGLDRELVTLGSQLERPHRLVLIEDAAELSLALIRLDGRYRWAPGWRLLGDRSRPADTQYAGRGGHRHQATGLVSTAFMTVEWASEHITHDAYVVDQVGWRPRPKLIESTSTDPVDSAIDALHNTAVHLQREFPRALAIRGLSRLSRLTSLHAARLAEVVGSSAAKQVFDTRAKSYGALNSILRTSIGGNLGGGDHALAEATIALSRLARTQTATSEQIERLLDECAEIDEALSTRLRHGIKDHRYFVANERHLAATPDGAV</sequence>
<name>A0A512DD02_9CELL</name>
<evidence type="ECO:0000313" key="2">
    <source>
        <dbReference type="EMBL" id="GEO34349.1"/>
    </source>
</evidence>
<evidence type="ECO:0000256" key="1">
    <source>
        <dbReference type="SAM" id="MobiDB-lite"/>
    </source>
</evidence>
<feature type="region of interest" description="Disordered" evidence="1">
    <location>
        <begin position="1"/>
        <end position="25"/>
    </location>
</feature>
<dbReference type="AlphaFoldDB" id="A0A512DD02"/>
<feature type="compositionally biased region" description="Basic residues" evidence="1">
    <location>
        <begin position="1"/>
        <end position="23"/>
    </location>
</feature>
<protein>
    <submittedName>
        <fullName evidence="2">Uncharacterized protein</fullName>
    </submittedName>
</protein>
<keyword evidence="3" id="KW-1185">Reference proteome</keyword>
<proteinExistence type="predicted"/>
<evidence type="ECO:0000313" key="3">
    <source>
        <dbReference type="Proteomes" id="UP000321181"/>
    </source>
</evidence>
<reference evidence="2 3" key="1">
    <citation type="submission" date="2019-07" db="EMBL/GenBank/DDBJ databases">
        <title>Whole genome shotgun sequence of Cellulomonas aerilata NBRC 106308.</title>
        <authorList>
            <person name="Hosoyama A."/>
            <person name="Uohara A."/>
            <person name="Ohji S."/>
            <person name="Ichikawa N."/>
        </authorList>
    </citation>
    <scope>NUCLEOTIDE SEQUENCE [LARGE SCALE GENOMIC DNA]</scope>
    <source>
        <strain evidence="2 3">NBRC 106308</strain>
    </source>
</reference>
<organism evidence="2 3">
    <name type="scientific">Cellulomonas aerilata</name>
    <dbReference type="NCBI Taxonomy" id="515326"/>
    <lineage>
        <taxon>Bacteria</taxon>
        <taxon>Bacillati</taxon>
        <taxon>Actinomycetota</taxon>
        <taxon>Actinomycetes</taxon>
        <taxon>Micrococcales</taxon>
        <taxon>Cellulomonadaceae</taxon>
        <taxon>Cellulomonas</taxon>
    </lineage>
</organism>
<accession>A0A512DD02</accession>
<gene>
    <name evidence="2" type="ORF">CAE01nite_20740</name>
</gene>
<dbReference type="Proteomes" id="UP000321181">
    <property type="component" value="Unassembled WGS sequence"/>
</dbReference>